<dbReference type="PANTHER" id="PTHR37534">
    <property type="entry name" value="TRANSCRIPTIONAL ACTIVATOR PROTEIN UGA3"/>
    <property type="match status" value="1"/>
</dbReference>
<dbReference type="GeneID" id="300572853"/>
<evidence type="ECO:0000256" key="1">
    <source>
        <dbReference type="ARBA" id="ARBA00004123"/>
    </source>
</evidence>
<dbReference type="Proteomes" id="UP001642720">
    <property type="component" value="Unassembled WGS sequence"/>
</dbReference>
<evidence type="ECO:0000259" key="3">
    <source>
        <dbReference type="PROSITE" id="PS50048"/>
    </source>
</evidence>
<gene>
    <name evidence="4" type="ORF">CCMA1212_000962</name>
</gene>
<comment type="caution">
    <text evidence="4">The sequence shown here is derived from an EMBL/GenBank/DDBJ whole genome shotgun (WGS) entry which is preliminary data.</text>
</comment>
<name>A0ABY2HIH0_9HYPO</name>
<dbReference type="RefSeq" id="XP_073563565.1">
    <property type="nucleotide sequence ID" value="XM_073698403.1"/>
</dbReference>
<dbReference type="Gene3D" id="4.10.240.10">
    <property type="entry name" value="Zn(2)-C6 fungal-type DNA-binding domain"/>
    <property type="match status" value="1"/>
</dbReference>
<comment type="subcellular location">
    <subcellularLocation>
        <location evidence="1">Nucleus</location>
    </subcellularLocation>
</comment>
<evidence type="ECO:0000313" key="4">
    <source>
        <dbReference type="EMBL" id="TFB07364.1"/>
    </source>
</evidence>
<dbReference type="PANTHER" id="PTHR37534:SF49">
    <property type="entry name" value="LYSINE BIOSYNTHESIS REGULATORY PROTEIN LYS14"/>
    <property type="match status" value="1"/>
</dbReference>
<organism evidence="4 5">
    <name type="scientific">Trichoderma ghanense</name>
    <dbReference type="NCBI Taxonomy" id="65468"/>
    <lineage>
        <taxon>Eukaryota</taxon>
        <taxon>Fungi</taxon>
        <taxon>Dikarya</taxon>
        <taxon>Ascomycota</taxon>
        <taxon>Pezizomycotina</taxon>
        <taxon>Sordariomycetes</taxon>
        <taxon>Hypocreomycetidae</taxon>
        <taxon>Hypocreales</taxon>
        <taxon>Hypocreaceae</taxon>
        <taxon>Trichoderma</taxon>
    </lineage>
</organism>
<dbReference type="SMART" id="SM00066">
    <property type="entry name" value="GAL4"/>
    <property type="match status" value="1"/>
</dbReference>
<evidence type="ECO:0000313" key="5">
    <source>
        <dbReference type="Proteomes" id="UP001642720"/>
    </source>
</evidence>
<dbReference type="InterPro" id="IPR001138">
    <property type="entry name" value="Zn2Cys6_DnaBD"/>
</dbReference>
<proteinExistence type="predicted"/>
<dbReference type="SUPFAM" id="SSF57701">
    <property type="entry name" value="Zn2/Cys6 DNA-binding domain"/>
    <property type="match status" value="1"/>
</dbReference>
<keyword evidence="5" id="KW-1185">Reference proteome</keyword>
<dbReference type="CDD" id="cd00067">
    <property type="entry name" value="GAL4"/>
    <property type="match status" value="1"/>
</dbReference>
<dbReference type="InterPro" id="IPR036864">
    <property type="entry name" value="Zn2-C6_fun-type_DNA-bd_sf"/>
</dbReference>
<dbReference type="EMBL" id="PPTA01000001">
    <property type="protein sequence ID" value="TFB07364.1"/>
    <property type="molecule type" value="Genomic_DNA"/>
</dbReference>
<dbReference type="PROSITE" id="PS50048">
    <property type="entry name" value="ZN2_CY6_FUNGAL_2"/>
    <property type="match status" value="1"/>
</dbReference>
<dbReference type="InterPro" id="IPR021858">
    <property type="entry name" value="Fun_TF"/>
</dbReference>
<feature type="domain" description="Zn(2)-C6 fungal-type" evidence="3">
    <location>
        <begin position="12"/>
        <end position="40"/>
    </location>
</feature>
<keyword evidence="2" id="KW-0539">Nucleus</keyword>
<dbReference type="Pfam" id="PF00172">
    <property type="entry name" value="Zn_clus"/>
    <property type="match status" value="1"/>
</dbReference>
<dbReference type="Pfam" id="PF11951">
    <property type="entry name" value="Fungal_trans_2"/>
    <property type="match status" value="1"/>
</dbReference>
<protein>
    <recommendedName>
        <fullName evidence="3">Zn(2)-C6 fungal-type domain-containing protein</fullName>
    </recommendedName>
</protein>
<accession>A0ABY2HIH0</accession>
<evidence type="ECO:0000256" key="2">
    <source>
        <dbReference type="ARBA" id="ARBA00023242"/>
    </source>
</evidence>
<sequence>MSSKGSAEATKGCRSCMRRRIRCDLGRPACAKCIKKGLVCPGYGRHLRWADGVAVRGKLKGQRLPVAGSLPMDMSLSSLEDPVAAPKPSTASAIAAPVPPTTTPVYTTTPVPTTPISTTTPVPPTAPIPAAAPVPAPAPAVAPSTNSSEALQVIRPTSISIKSMEDTPAAQGSLLNYTQWASSPEIIEYYDKYLAGRMVWVDSEENDYRRRMLPMAANAPGLRFAIAAFSLYHGPMKFPSELARYHEEARDACLDVVREQLREMNNRLNSGAELNTRDDVANAEWVLACILVIANYEMAKINAEAAESHRLAARTIVNVFGKNEACNKGLFAFLRNQLAIHDVLGSATSFDLVDVAETVLPTPNSGNHVLFSEYLTFLHQITLASRRSMAVNEAIDVSLWPKSFTISEVQSRFEQARGQTLMIAGKLQMDPPVVRRDFIRLVDLYHHAAVVYAYRCLGYAAPDNFDWLASVAKLFDQLDQVENLSLCIQNLPWPIFIAGTECHGDVERQHKVTEILDRTIRATGFNQYETIRSFFNAFWNGTEPNWLPVAQQLQANGLRILVV</sequence>
<reference evidence="4 5" key="1">
    <citation type="submission" date="2018-01" db="EMBL/GenBank/DDBJ databases">
        <title>Genome characterization of the sugarcane-associated fungus Trichoderma ghanense CCMA-1212 and their application in lignocelulose bioconversion.</title>
        <authorList>
            <person name="Steindorff A.S."/>
            <person name="Mendes T.D."/>
            <person name="Vilela E.S.D."/>
            <person name="Rodrigues D.S."/>
            <person name="Formighieri E.F."/>
            <person name="Melo I.S."/>
            <person name="Favaro L.C.L."/>
        </authorList>
    </citation>
    <scope>NUCLEOTIDE SEQUENCE [LARGE SCALE GENOMIC DNA]</scope>
    <source>
        <strain evidence="4 5">CCMA-1212</strain>
    </source>
</reference>